<keyword evidence="5 7" id="KW-1133">Transmembrane helix</keyword>
<comment type="caution">
    <text evidence="8">The sequence shown here is derived from an EMBL/GenBank/DDBJ whole genome shotgun (WGS) entry which is preliminary data.</text>
</comment>
<dbReference type="Proteomes" id="UP000177876">
    <property type="component" value="Unassembled WGS sequence"/>
</dbReference>
<feature type="transmembrane region" description="Helical" evidence="7">
    <location>
        <begin position="159"/>
        <end position="180"/>
    </location>
</feature>
<evidence type="ECO:0000313" key="8">
    <source>
        <dbReference type="EMBL" id="OFW59400.1"/>
    </source>
</evidence>
<evidence type="ECO:0000256" key="1">
    <source>
        <dbReference type="ARBA" id="ARBA00004651"/>
    </source>
</evidence>
<dbReference type="GO" id="GO:0005886">
    <property type="term" value="C:plasma membrane"/>
    <property type="evidence" value="ECO:0007669"/>
    <property type="project" value="UniProtKB-SubCell"/>
</dbReference>
<dbReference type="AlphaFoldDB" id="A0A1F2WRH8"/>
<evidence type="ECO:0000256" key="7">
    <source>
        <dbReference type="SAM" id="Phobius"/>
    </source>
</evidence>
<keyword evidence="4 7" id="KW-0812">Transmembrane</keyword>
<name>A0A1F2WRH8_9ACTN</name>
<feature type="transmembrane region" description="Helical" evidence="7">
    <location>
        <begin position="21"/>
        <end position="43"/>
    </location>
</feature>
<evidence type="ECO:0000313" key="9">
    <source>
        <dbReference type="Proteomes" id="UP000177876"/>
    </source>
</evidence>
<evidence type="ECO:0000256" key="5">
    <source>
        <dbReference type="ARBA" id="ARBA00022989"/>
    </source>
</evidence>
<dbReference type="Pfam" id="PF03773">
    <property type="entry name" value="ArsP_1"/>
    <property type="match status" value="1"/>
</dbReference>
<dbReference type="EMBL" id="MELK01000016">
    <property type="protein sequence ID" value="OFW59400.1"/>
    <property type="molecule type" value="Genomic_DNA"/>
</dbReference>
<evidence type="ECO:0008006" key="10">
    <source>
        <dbReference type="Google" id="ProtNLM"/>
    </source>
</evidence>
<dbReference type="InterPro" id="IPR005524">
    <property type="entry name" value="DUF318"/>
</dbReference>
<comment type="subcellular location">
    <subcellularLocation>
        <location evidence="1">Cell membrane</location>
        <topology evidence="1">Multi-pass membrane protein</topology>
    </subcellularLocation>
</comment>
<evidence type="ECO:0000256" key="3">
    <source>
        <dbReference type="ARBA" id="ARBA00022475"/>
    </source>
</evidence>
<feature type="transmembrane region" description="Helical" evidence="7">
    <location>
        <begin position="128"/>
        <end position="147"/>
    </location>
</feature>
<keyword evidence="6 7" id="KW-0472">Membrane</keyword>
<feature type="transmembrane region" description="Helical" evidence="7">
    <location>
        <begin position="63"/>
        <end position="84"/>
    </location>
</feature>
<proteinExistence type="inferred from homology"/>
<accession>A0A1F2WRH8</accession>
<sequence>MTEGKTEGNGRQVPRVPWRKWIKWDLTFLALAAVTAAVLFLVFPDKGQITRHVWWEYFKEMAFILPAVLIIMGLFMVWVDRSVVIKYLGQGSGLKGILISLFLGTLPTGPLYVGFPMAAALLKKGARVANVLVFLCAWAALSIPAELMELRFMGWKFTVARLALTVALIIPMCLAGEFLYHRTGAGKSLRSED</sequence>
<reference evidence="8 9" key="1">
    <citation type="journal article" date="2016" name="Nat. Commun.">
        <title>Thousands of microbial genomes shed light on interconnected biogeochemical processes in an aquifer system.</title>
        <authorList>
            <person name="Anantharaman K."/>
            <person name="Brown C.T."/>
            <person name="Hug L.A."/>
            <person name="Sharon I."/>
            <person name="Castelle C.J."/>
            <person name="Probst A.J."/>
            <person name="Thomas B.C."/>
            <person name="Singh A."/>
            <person name="Wilkins M.J."/>
            <person name="Karaoz U."/>
            <person name="Brodie E.L."/>
            <person name="Williams K.H."/>
            <person name="Hubbard S.S."/>
            <person name="Banfield J.F."/>
        </authorList>
    </citation>
    <scope>NUCLEOTIDE SEQUENCE [LARGE SCALE GENOMIC DNA]</scope>
</reference>
<evidence type="ECO:0000256" key="2">
    <source>
        <dbReference type="ARBA" id="ARBA00006386"/>
    </source>
</evidence>
<dbReference type="STRING" id="1797197.A2Y75_11260"/>
<feature type="transmembrane region" description="Helical" evidence="7">
    <location>
        <begin position="96"/>
        <end position="122"/>
    </location>
</feature>
<organism evidence="8 9">
    <name type="scientific">Candidatus Solincola sediminis</name>
    <dbReference type="NCBI Taxonomy" id="1797199"/>
    <lineage>
        <taxon>Bacteria</taxon>
        <taxon>Bacillati</taxon>
        <taxon>Actinomycetota</taxon>
        <taxon>Candidatus Geothermincolia</taxon>
        <taxon>Candidatus Geothermincolales</taxon>
        <taxon>Candidatus Geothermincolaceae</taxon>
        <taxon>Candidatus Solincola</taxon>
    </lineage>
</organism>
<keyword evidence="3" id="KW-1003">Cell membrane</keyword>
<evidence type="ECO:0000256" key="6">
    <source>
        <dbReference type="ARBA" id="ARBA00023136"/>
    </source>
</evidence>
<protein>
    <recommendedName>
        <fullName evidence="10">Permease</fullName>
    </recommendedName>
</protein>
<comment type="similarity">
    <text evidence="2">Belongs to the UPF0718 family.</text>
</comment>
<evidence type="ECO:0000256" key="4">
    <source>
        <dbReference type="ARBA" id="ARBA00022692"/>
    </source>
</evidence>
<gene>
    <name evidence="8" type="ORF">A2Y75_11260</name>
</gene>